<evidence type="ECO:0000256" key="1">
    <source>
        <dbReference type="SAM" id="MobiDB-lite"/>
    </source>
</evidence>
<dbReference type="EMBL" id="ML122259">
    <property type="protein sequence ID" value="RPD62434.1"/>
    <property type="molecule type" value="Genomic_DNA"/>
</dbReference>
<dbReference type="Proteomes" id="UP000313359">
    <property type="component" value="Unassembled WGS sequence"/>
</dbReference>
<evidence type="ECO:0000313" key="3">
    <source>
        <dbReference type="Proteomes" id="UP000313359"/>
    </source>
</evidence>
<dbReference type="PROSITE" id="PS51257">
    <property type="entry name" value="PROKAR_LIPOPROTEIN"/>
    <property type="match status" value="1"/>
</dbReference>
<feature type="region of interest" description="Disordered" evidence="1">
    <location>
        <begin position="80"/>
        <end position="107"/>
    </location>
</feature>
<evidence type="ECO:0000313" key="2">
    <source>
        <dbReference type="EMBL" id="RPD62434.1"/>
    </source>
</evidence>
<accession>A0A5C2SGV2</accession>
<protein>
    <submittedName>
        <fullName evidence="2">Uncharacterized protein</fullName>
    </submittedName>
</protein>
<dbReference type="AlphaFoldDB" id="A0A5C2SGV2"/>
<sequence length="107" mass="11608">MQDTRLARQTDRQTATLLPASVSVSVSVTGCFDRQARVPVGRPGGLGCKVRRPRCCQESLRLADSDSDKLCATLEPQWTLDGDPAGMRTNPRGSRVLGPVSERARGR</sequence>
<proteinExistence type="predicted"/>
<keyword evidence="3" id="KW-1185">Reference proteome</keyword>
<name>A0A5C2SGV2_9APHY</name>
<organism evidence="2 3">
    <name type="scientific">Lentinus tigrinus ALCF2SS1-6</name>
    <dbReference type="NCBI Taxonomy" id="1328759"/>
    <lineage>
        <taxon>Eukaryota</taxon>
        <taxon>Fungi</taxon>
        <taxon>Dikarya</taxon>
        <taxon>Basidiomycota</taxon>
        <taxon>Agaricomycotina</taxon>
        <taxon>Agaricomycetes</taxon>
        <taxon>Polyporales</taxon>
        <taxon>Polyporaceae</taxon>
        <taxon>Lentinus</taxon>
    </lineage>
</organism>
<reference evidence="2" key="1">
    <citation type="journal article" date="2018" name="Genome Biol. Evol.">
        <title>Genomics and development of Lentinus tigrinus, a white-rot wood-decaying mushroom with dimorphic fruiting bodies.</title>
        <authorList>
            <person name="Wu B."/>
            <person name="Xu Z."/>
            <person name="Knudson A."/>
            <person name="Carlson A."/>
            <person name="Chen N."/>
            <person name="Kovaka S."/>
            <person name="LaButti K."/>
            <person name="Lipzen A."/>
            <person name="Pennachio C."/>
            <person name="Riley R."/>
            <person name="Schakwitz W."/>
            <person name="Umezawa K."/>
            <person name="Ohm R.A."/>
            <person name="Grigoriev I.V."/>
            <person name="Nagy L.G."/>
            <person name="Gibbons J."/>
            <person name="Hibbett D."/>
        </authorList>
    </citation>
    <scope>NUCLEOTIDE SEQUENCE [LARGE SCALE GENOMIC DNA]</scope>
    <source>
        <strain evidence="2">ALCF2SS1-6</strain>
    </source>
</reference>
<gene>
    <name evidence="2" type="ORF">L227DRAFT_36115</name>
</gene>